<dbReference type="GO" id="GO:0008270">
    <property type="term" value="F:zinc ion binding"/>
    <property type="evidence" value="ECO:0007669"/>
    <property type="project" value="UniProtKB-KW"/>
</dbReference>
<feature type="compositionally biased region" description="Acidic residues" evidence="2">
    <location>
        <begin position="303"/>
        <end position="312"/>
    </location>
</feature>
<dbReference type="EMBL" id="JASFZW010000003">
    <property type="protein sequence ID" value="KAK2079237.1"/>
    <property type="molecule type" value="Genomic_DNA"/>
</dbReference>
<dbReference type="Proteomes" id="UP001255856">
    <property type="component" value="Unassembled WGS sequence"/>
</dbReference>
<feature type="domain" description="RING-type" evidence="4">
    <location>
        <begin position="390"/>
        <end position="425"/>
    </location>
</feature>
<feature type="region of interest" description="Disordered" evidence="2">
    <location>
        <begin position="292"/>
        <end position="312"/>
    </location>
</feature>
<comment type="caution">
    <text evidence="5">The sequence shown here is derived from an EMBL/GenBank/DDBJ whole genome shotgun (WGS) entry which is preliminary data.</text>
</comment>
<keyword evidence="3" id="KW-0472">Membrane</keyword>
<evidence type="ECO:0000313" key="6">
    <source>
        <dbReference type="Proteomes" id="UP001255856"/>
    </source>
</evidence>
<dbReference type="PROSITE" id="PS00022">
    <property type="entry name" value="EGF_1"/>
    <property type="match status" value="1"/>
</dbReference>
<dbReference type="InterPro" id="IPR051728">
    <property type="entry name" value="RING-FYVE_E3_ubiquitin-ligase"/>
</dbReference>
<dbReference type="Pfam" id="PF23106">
    <property type="entry name" value="EGF_Teneurin"/>
    <property type="match status" value="1"/>
</dbReference>
<evidence type="ECO:0000256" key="1">
    <source>
        <dbReference type="PROSITE-ProRule" id="PRU00175"/>
    </source>
</evidence>
<dbReference type="Gene3D" id="2.10.25.10">
    <property type="entry name" value="Laminin"/>
    <property type="match status" value="1"/>
</dbReference>
<evidence type="ECO:0000259" key="4">
    <source>
        <dbReference type="PROSITE" id="PS50089"/>
    </source>
</evidence>
<dbReference type="Pfam" id="PF13920">
    <property type="entry name" value="zf-C3HC4_3"/>
    <property type="match status" value="1"/>
</dbReference>
<keyword evidence="3" id="KW-1133">Transmembrane helix</keyword>
<dbReference type="AlphaFoldDB" id="A0AAD9IMX5"/>
<keyword evidence="1" id="KW-0863">Zinc-finger</keyword>
<evidence type="ECO:0000256" key="3">
    <source>
        <dbReference type="SAM" id="Phobius"/>
    </source>
</evidence>
<dbReference type="InterPro" id="IPR001841">
    <property type="entry name" value="Znf_RING"/>
</dbReference>
<accession>A0AAD9IMX5</accession>
<name>A0AAD9IMX5_PROWI</name>
<proteinExistence type="predicted"/>
<organism evidence="5 6">
    <name type="scientific">Prototheca wickerhamii</name>
    <dbReference type="NCBI Taxonomy" id="3111"/>
    <lineage>
        <taxon>Eukaryota</taxon>
        <taxon>Viridiplantae</taxon>
        <taxon>Chlorophyta</taxon>
        <taxon>core chlorophytes</taxon>
        <taxon>Trebouxiophyceae</taxon>
        <taxon>Chlorellales</taxon>
        <taxon>Chlorellaceae</taxon>
        <taxon>Prototheca</taxon>
    </lineage>
</organism>
<evidence type="ECO:0000256" key="2">
    <source>
        <dbReference type="SAM" id="MobiDB-lite"/>
    </source>
</evidence>
<evidence type="ECO:0000313" key="5">
    <source>
        <dbReference type="EMBL" id="KAK2079237.1"/>
    </source>
</evidence>
<reference evidence="5" key="1">
    <citation type="submission" date="2021-01" db="EMBL/GenBank/DDBJ databases">
        <authorList>
            <person name="Eckstrom K.M.E."/>
        </authorList>
    </citation>
    <scope>NUCLEOTIDE SEQUENCE</scope>
    <source>
        <strain evidence="5">UVCC 0001</strain>
    </source>
</reference>
<dbReference type="SMART" id="SM00184">
    <property type="entry name" value="RING"/>
    <property type="match status" value="1"/>
</dbReference>
<dbReference type="SUPFAM" id="SSF57850">
    <property type="entry name" value="RING/U-box"/>
    <property type="match status" value="1"/>
</dbReference>
<dbReference type="InterPro" id="IPR000742">
    <property type="entry name" value="EGF"/>
</dbReference>
<dbReference type="PANTHER" id="PTHR14879">
    <property type="entry name" value="CASPASE REGULATOR, RING FINGER DOMAIN-CONTAINING"/>
    <property type="match status" value="1"/>
</dbReference>
<keyword evidence="6" id="KW-1185">Reference proteome</keyword>
<dbReference type="InterPro" id="IPR013083">
    <property type="entry name" value="Znf_RING/FYVE/PHD"/>
</dbReference>
<sequence length="436" mass="45683">MGRPLRFQVRVKLCECELASGQPNGLSCEKAGWFVSSWERQGQWVTPFSLDATGHVPAGQRPVAVVSLACHASTDSPPGQCEAAGSSFVAGFSESVQVFAAVDTHYPVNGARCCTPSLLLPNGDAWELERCDCVDAKVMGEPSPSCGGVDSGRLLTGFSQFRETPLTQLVPIAPARCCGVCLSKRYHPIDRCDDLNNCSRRGVCNLGACDCFAGWMGADCSVPDGRHAGGKAVPGWAIALIVLSSVAIACTLSMLFGQLLTALGDRFDDAMGLNGGLEGGDAQRPLLIRIDADDTGSVGSTDTESEASGDEGADVAGRIGEAIRTVNQGFLPPGRRGADRDASPDTADADLEAAQLEGAGAEEPLPGAAAKPAPASGAEEVGGLAAGKDCSVCMVREVQVVLVPCGHICLCRRCSRRLQRCPMCRKEIARRQRLFI</sequence>
<dbReference type="Gene3D" id="3.30.40.10">
    <property type="entry name" value="Zinc/RING finger domain, C3HC4 (zinc finger)"/>
    <property type="match status" value="1"/>
</dbReference>
<protein>
    <recommendedName>
        <fullName evidence="4">RING-type domain-containing protein</fullName>
    </recommendedName>
</protein>
<keyword evidence="3" id="KW-0812">Transmembrane</keyword>
<dbReference type="PANTHER" id="PTHR14879:SF5">
    <property type="entry name" value="RING-TYPE DOMAIN-CONTAINING PROTEIN"/>
    <property type="match status" value="1"/>
</dbReference>
<keyword evidence="1" id="KW-0862">Zinc</keyword>
<feature type="region of interest" description="Disordered" evidence="2">
    <location>
        <begin position="360"/>
        <end position="380"/>
    </location>
</feature>
<dbReference type="PROSITE" id="PS01186">
    <property type="entry name" value="EGF_2"/>
    <property type="match status" value="1"/>
</dbReference>
<keyword evidence="1" id="KW-0479">Metal-binding</keyword>
<feature type="compositionally biased region" description="Low complexity" evidence="2">
    <location>
        <begin position="360"/>
        <end position="379"/>
    </location>
</feature>
<feature type="transmembrane region" description="Helical" evidence="3">
    <location>
        <begin position="236"/>
        <end position="256"/>
    </location>
</feature>
<gene>
    <name evidence="5" type="ORF">QBZ16_002928</name>
</gene>
<dbReference type="PROSITE" id="PS50089">
    <property type="entry name" value="ZF_RING_2"/>
    <property type="match status" value="1"/>
</dbReference>